<dbReference type="InterPro" id="IPR027417">
    <property type="entry name" value="P-loop_NTPase"/>
</dbReference>
<evidence type="ECO:0000256" key="11">
    <source>
        <dbReference type="RuleBase" id="RU003783"/>
    </source>
</evidence>
<proteinExistence type="inferred from homology"/>
<dbReference type="InterPro" id="IPR018022">
    <property type="entry name" value="IPT"/>
</dbReference>
<protein>
    <recommendedName>
        <fullName evidence="10">tRNA dimethylallyltransferase</fullName>
        <ecNumber evidence="10">2.5.1.75</ecNumber>
    </recommendedName>
    <alternativeName>
        <fullName evidence="10">Dimethylallyl diphosphate:tRNA dimethylallyltransferase</fullName>
        <shortName evidence="10">DMAPP:tRNA dimethylallyltransferase</shortName>
        <shortName evidence="10">DMATase</shortName>
    </alternativeName>
    <alternativeName>
        <fullName evidence="10">Isopentenyl-diphosphate:tRNA isopentenyltransferase</fullName>
        <shortName evidence="10">IPP transferase</shortName>
        <shortName evidence="10">IPPT</shortName>
        <shortName evidence="10">IPTase</shortName>
    </alternativeName>
</protein>
<dbReference type="RefSeq" id="WP_311387794.1">
    <property type="nucleotide sequence ID" value="NZ_JAVRHU010000002.1"/>
</dbReference>
<evidence type="ECO:0000256" key="12">
    <source>
        <dbReference type="RuleBase" id="RU003784"/>
    </source>
</evidence>
<evidence type="ECO:0000256" key="4">
    <source>
        <dbReference type="ARBA" id="ARBA00022679"/>
    </source>
</evidence>
<accession>A0ABU3BHZ4</accession>
<dbReference type="EMBL" id="JAVRHU010000002">
    <property type="protein sequence ID" value="MDT0621788.1"/>
    <property type="molecule type" value="Genomic_DNA"/>
</dbReference>
<dbReference type="Gene3D" id="1.10.20.140">
    <property type="match status" value="1"/>
</dbReference>
<feature type="site" description="Interaction with substrate tRNA" evidence="10">
    <location>
        <position position="124"/>
    </location>
</feature>
<gene>
    <name evidence="10 14" type="primary">miaA</name>
    <name evidence="14" type="ORF">RM520_09130</name>
</gene>
<dbReference type="GO" id="GO:0052381">
    <property type="term" value="F:tRNA dimethylallyltransferase activity"/>
    <property type="evidence" value="ECO:0007669"/>
    <property type="project" value="UniProtKB-EC"/>
</dbReference>
<sequence>MITKTLIAVIGPTAIGKTDLAIRLANHFQTEILSADSRQFYKEMTIGTAVPSHRELKMAPHHFIQHKSIFDTYSVGDFEKEAILKLDHIFKEKNIAILVGGSGLYVDAVVKGLDSFPKVPIQIREELIQLEKEKGLSYLQNELKKKDPFYFKQVDIENPHRVIRALEICRISGQPYSSFLNQKRKERIFRTIYVGIKADREIIYERINRRVDVMMENGLLNEAKDLYKHKSLNALQTVGYKELFAFFDGKEDLNFAVEEIKKNTRRFAKRQLTWNRKNNEIIWTDFGEDISILINKIKRNKLKQ</sequence>
<evidence type="ECO:0000256" key="3">
    <source>
        <dbReference type="ARBA" id="ARBA00005842"/>
    </source>
</evidence>
<comment type="function">
    <text evidence="2 10 12">Catalyzes the transfer of a dimethylallyl group onto the adenine at position 37 in tRNAs that read codons beginning with uridine, leading to the formation of N6-(dimethylallyl)adenosine (i(6)A).</text>
</comment>
<dbReference type="SUPFAM" id="SSF52540">
    <property type="entry name" value="P-loop containing nucleoside triphosphate hydrolases"/>
    <property type="match status" value="2"/>
</dbReference>
<dbReference type="PANTHER" id="PTHR11088">
    <property type="entry name" value="TRNA DIMETHYLALLYLTRANSFERASE"/>
    <property type="match status" value="1"/>
</dbReference>
<feature type="site" description="Interaction with substrate tRNA" evidence="10">
    <location>
        <position position="102"/>
    </location>
</feature>
<dbReference type="Pfam" id="PF01715">
    <property type="entry name" value="IPPT"/>
    <property type="match status" value="1"/>
</dbReference>
<comment type="subunit">
    <text evidence="10">Monomer.</text>
</comment>
<evidence type="ECO:0000256" key="2">
    <source>
        <dbReference type="ARBA" id="ARBA00003213"/>
    </source>
</evidence>
<keyword evidence="7 10" id="KW-0067">ATP-binding</keyword>
<evidence type="ECO:0000256" key="9">
    <source>
        <dbReference type="ARBA" id="ARBA00049563"/>
    </source>
</evidence>
<evidence type="ECO:0000256" key="5">
    <source>
        <dbReference type="ARBA" id="ARBA00022694"/>
    </source>
</evidence>
<evidence type="ECO:0000313" key="14">
    <source>
        <dbReference type="EMBL" id="MDT0621788.1"/>
    </source>
</evidence>
<feature type="binding site" evidence="10">
    <location>
        <begin position="11"/>
        <end position="18"/>
    </location>
    <ligand>
        <name>ATP</name>
        <dbReference type="ChEBI" id="CHEBI:30616"/>
    </ligand>
</feature>
<comment type="similarity">
    <text evidence="3 10 13">Belongs to the IPP transferase family.</text>
</comment>
<evidence type="ECO:0000256" key="1">
    <source>
        <dbReference type="ARBA" id="ARBA00001946"/>
    </source>
</evidence>
<feature type="binding site" evidence="10">
    <location>
        <begin position="13"/>
        <end position="18"/>
    </location>
    <ligand>
        <name>substrate</name>
    </ligand>
</feature>
<evidence type="ECO:0000256" key="13">
    <source>
        <dbReference type="RuleBase" id="RU003785"/>
    </source>
</evidence>
<dbReference type="HAMAP" id="MF_00185">
    <property type="entry name" value="IPP_trans"/>
    <property type="match status" value="1"/>
</dbReference>
<dbReference type="Gene3D" id="3.40.50.300">
    <property type="entry name" value="P-loop containing nucleotide triphosphate hydrolases"/>
    <property type="match status" value="1"/>
</dbReference>
<feature type="region of interest" description="Interaction with substrate tRNA" evidence="10">
    <location>
        <begin position="36"/>
        <end position="39"/>
    </location>
</feature>
<name>A0ABU3BHZ4_9FLAO</name>
<keyword evidence="6 10" id="KW-0547">Nucleotide-binding</keyword>
<evidence type="ECO:0000313" key="15">
    <source>
        <dbReference type="Proteomes" id="UP001250662"/>
    </source>
</evidence>
<dbReference type="NCBIfam" id="TIGR00174">
    <property type="entry name" value="miaA"/>
    <property type="match status" value="1"/>
</dbReference>
<organism evidence="14 15">
    <name type="scientific">Croceitalea vernalis</name>
    <dbReference type="NCBI Taxonomy" id="3075599"/>
    <lineage>
        <taxon>Bacteria</taxon>
        <taxon>Pseudomonadati</taxon>
        <taxon>Bacteroidota</taxon>
        <taxon>Flavobacteriia</taxon>
        <taxon>Flavobacteriales</taxon>
        <taxon>Flavobacteriaceae</taxon>
        <taxon>Croceitalea</taxon>
    </lineage>
</organism>
<keyword evidence="4 10" id="KW-0808">Transferase</keyword>
<evidence type="ECO:0000256" key="10">
    <source>
        <dbReference type="HAMAP-Rule" id="MF_00185"/>
    </source>
</evidence>
<comment type="caution">
    <text evidence="10">Lacks conserved residue(s) required for the propagation of feature annotation.</text>
</comment>
<reference evidence="14 15" key="1">
    <citation type="submission" date="2023-09" db="EMBL/GenBank/DDBJ databases">
        <authorList>
            <person name="Rey-Velasco X."/>
        </authorList>
    </citation>
    <scope>NUCLEOTIDE SEQUENCE [LARGE SCALE GENOMIC DNA]</scope>
    <source>
        <strain evidence="14 15">P007</strain>
    </source>
</reference>
<keyword evidence="8 10" id="KW-0460">Magnesium</keyword>
<evidence type="ECO:0000256" key="8">
    <source>
        <dbReference type="ARBA" id="ARBA00022842"/>
    </source>
</evidence>
<dbReference type="Proteomes" id="UP001250662">
    <property type="component" value="Unassembled WGS sequence"/>
</dbReference>
<keyword evidence="5 10" id="KW-0819">tRNA processing</keyword>
<evidence type="ECO:0000256" key="6">
    <source>
        <dbReference type="ARBA" id="ARBA00022741"/>
    </source>
</evidence>
<comment type="cofactor">
    <cofactor evidence="1 10">
        <name>Mg(2+)</name>
        <dbReference type="ChEBI" id="CHEBI:18420"/>
    </cofactor>
</comment>
<comment type="caution">
    <text evidence="14">The sequence shown here is derived from an EMBL/GenBank/DDBJ whole genome shotgun (WGS) entry which is preliminary data.</text>
</comment>
<dbReference type="EC" id="2.5.1.75" evidence="10"/>
<keyword evidence="15" id="KW-1185">Reference proteome</keyword>
<dbReference type="PANTHER" id="PTHR11088:SF60">
    <property type="entry name" value="TRNA DIMETHYLALLYLTRANSFERASE"/>
    <property type="match status" value="1"/>
</dbReference>
<comment type="catalytic activity">
    <reaction evidence="9 10 11">
        <text>adenosine(37) in tRNA + dimethylallyl diphosphate = N(6)-dimethylallyladenosine(37) in tRNA + diphosphate</text>
        <dbReference type="Rhea" id="RHEA:26482"/>
        <dbReference type="Rhea" id="RHEA-COMP:10162"/>
        <dbReference type="Rhea" id="RHEA-COMP:10375"/>
        <dbReference type="ChEBI" id="CHEBI:33019"/>
        <dbReference type="ChEBI" id="CHEBI:57623"/>
        <dbReference type="ChEBI" id="CHEBI:74411"/>
        <dbReference type="ChEBI" id="CHEBI:74415"/>
        <dbReference type="EC" id="2.5.1.75"/>
    </reaction>
</comment>
<evidence type="ECO:0000256" key="7">
    <source>
        <dbReference type="ARBA" id="ARBA00022840"/>
    </source>
</evidence>
<dbReference type="InterPro" id="IPR039657">
    <property type="entry name" value="Dimethylallyltransferase"/>
</dbReference>